<dbReference type="AlphaFoldDB" id="A0A232EY16"/>
<dbReference type="Pfam" id="PF13087">
    <property type="entry name" value="AAA_12"/>
    <property type="match status" value="2"/>
</dbReference>
<dbReference type="GO" id="GO:0016787">
    <property type="term" value="F:hydrolase activity"/>
    <property type="evidence" value="ECO:0007669"/>
    <property type="project" value="UniProtKB-KW"/>
</dbReference>
<keyword evidence="3" id="KW-0547">Nucleotide-binding</keyword>
<dbReference type="OrthoDB" id="6513042at2759"/>
<dbReference type="InterPro" id="IPR003593">
    <property type="entry name" value="AAA+_ATPase"/>
</dbReference>
<dbReference type="GO" id="GO:0005694">
    <property type="term" value="C:chromosome"/>
    <property type="evidence" value="ECO:0007669"/>
    <property type="project" value="UniProtKB-ARBA"/>
</dbReference>
<dbReference type="GO" id="GO:0032574">
    <property type="term" value="F:5'-3' RNA helicase activity"/>
    <property type="evidence" value="ECO:0007669"/>
    <property type="project" value="InterPro"/>
</dbReference>
<name>A0A232EY16_9HYME</name>
<evidence type="ECO:0000256" key="2">
    <source>
        <dbReference type="ARBA" id="ARBA00012552"/>
    </source>
</evidence>
<dbReference type="EC" id="3.6.4.13" evidence="2"/>
<dbReference type="Proteomes" id="UP000215335">
    <property type="component" value="Unassembled WGS sequence"/>
</dbReference>
<dbReference type="GO" id="GO:0005524">
    <property type="term" value="F:ATP binding"/>
    <property type="evidence" value="ECO:0007669"/>
    <property type="project" value="UniProtKB-KW"/>
</dbReference>
<dbReference type="Pfam" id="PF13086">
    <property type="entry name" value="AAA_11"/>
    <property type="match status" value="4"/>
</dbReference>
<dbReference type="InterPro" id="IPR041677">
    <property type="entry name" value="DNA2/NAM7_AAA_11"/>
</dbReference>
<feature type="domain" description="AAA+ ATPase" evidence="9">
    <location>
        <begin position="237"/>
        <end position="473"/>
    </location>
</feature>
<evidence type="ECO:0000256" key="5">
    <source>
        <dbReference type="ARBA" id="ARBA00022806"/>
    </source>
</evidence>
<dbReference type="PANTHER" id="PTHR10887">
    <property type="entry name" value="DNA2/NAM7 HELICASE FAMILY"/>
    <property type="match status" value="1"/>
</dbReference>
<accession>A0A232EY16</accession>
<evidence type="ECO:0000256" key="6">
    <source>
        <dbReference type="ARBA" id="ARBA00022840"/>
    </source>
</evidence>
<dbReference type="STRING" id="543379.A0A232EY16"/>
<dbReference type="SUPFAM" id="SSF52540">
    <property type="entry name" value="P-loop containing nucleoside triphosphate hydrolases"/>
    <property type="match status" value="2"/>
</dbReference>
<evidence type="ECO:0000313" key="10">
    <source>
        <dbReference type="EMBL" id="OXU23364.1"/>
    </source>
</evidence>
<dbReference type="InterPro" id="IPR047187">
    <property type="entry name" value="SF1_C_Upf1"/>
</dbReference>
<protein>
    <recommendedName>
        <fullName evidence="2">RNA helicase</fullName>
        <ecNumber evidence="2">3.6.4.13</ecNumber>
    </recommendedName>
</protein>
<gene>
    <name evidence="10" type="ORF">TSAR_012471</name>
</gene>
<dbReference type="GO" id="GO:0043186">
    <property type="term" value="C:P granule"/>
    <property type="evidence" value="ECO:0007669"/>
    <property type="project" value="TreeGrafter"/>
</dbReference>
<keyword evidence="5" id="KW-0347">Helicase</keyword>
<dbReference type="PANTHER" id="PTHR10887:SF419">
    <property type="entry name" value="RNA HELICASE MOV10L1"/>
    <property type="match status" value="1"/>
</dbReference>
<dbReference type="Gene3D" id="3.40.50.300">
    <property type="entry name" value="P-loop containing nucleotide triphosphate hydrolases"/>
    <property type="match status" value="4"/>
</dbReference>
<keyword evidence="6" id="KW-0067">ATP-binding</keyword>
<evidence type="ECO:0000313" key="11">
    <source>
        <dbReference type="Proteomes" id="UP000215335"/>
    </source>
</evidence>
<dbReference type="InterPro" id="IPR041679">
    <property type="entry name" value="DNA2/NAM7-like_C"/>
</dbReference>
<evidence type="ECO:0000256" key="3">
    <source>
        <dbReference type="ARBA" id="ARBA00022741"/>
    </source>
</evidence>
<keyword evidence="11" id="KW-1185">Reference proteome</keyword>
<reference evidence="10 11" key="1">
    <citation type="journal article" date="2017" name="Curr. Biol.">
        <title>The Evolution of Venom by Co-option of Single-Copy Genes.</title>
        <authorList>
            <person name="Martinson E.O."/>
            <person name="Mrinalini"/>
            <person name="Kelkar Y.D."/>
            <person name="Chang C.H."/>
            <person name="Werren J.H."/>
        </authorList>
    </citation>
    <scope>NUCLEOTIDE SEQUENCE [LARGE SCALE GENOMIC DNA]</scope>
    <source>
        <strain evidence="10 11">Alberta</strain>
        <tissue evidence="10">Whole body</tissue>
    </source>
</reference>
<evidence type="ECO:0000256" key="4">
    <source>
        <dbReference type="ARBA" id="ARBA00022801"/>
    </source>
</evidence>
<dbReference type="FunFam" id="3.40.50.300:FF:000326">
    <property type="entry name" value="P-loop containing nucleoside triphosphate hydrolase"/>
    <property type="match status" value="1"/>
</dbReference>
<comment type="similarity">
    <text evidence="1">Belongs to the DNA2/NAM7 helicase family. SDE3 subfamily.</text>
</comment>
<feature type="domain" description="AAA+ ATPase" evidence="9">
    <location>
        <begin position="750"/>
        <end position="978"/>
    </location>
</feature>
<dbReference type="GO" id="GO:0035194">
    <property type="term" value="P:regulatory ncRNA-mediated post-transcriptional gene silencing"/>
    <property type="evidence" value="ECO:0007669"/>
    <property type="project" value="TreeGrafter"/>
</dbReference>
<proteinExistence type="inferred from homology"/>
<dbReference type="CDD" id="cd18808">
    <property type="entry name" value="SF1_C_Upf1"/>
    <property type="match status" value="2"/>
</dbReference>
<evidence type="ECO:0000256" key="1">
    <source>
        <dbReference type="ARBA" id="ARBA00005601"/>
    </source>
</evidence>
<evidence type="ECO:0000259" key="9">
    <source>
        <dbReference type="SMART" id="SM00382"/>
    </source>
</evidence>
<keyword evidence="4" id="KW-0378">Hydrolase</keyword>
<dbReference type="InterPro" id="IPR049080">
    <property type="entry name" value="MOV-10-like_beta-barrel"/>
</dbReference>
<dbReference type="SMART" id="SM00382">
    <property type="entry name" value="AAA"/>
    <property type="match status" value="2"/>
</dbReference>
<dbReference type="GO" id="GO:0003723">
    <property type="term" value="F:RNA binding"/>
    <property type="evidence" value="ECO:0007669"/>
    <property type="project" value="InterPro"/>
</dbReference>
<evidence type="ECO:0000256" key="8">
    <source>
        <dbReference type="ARBA" id="ARBA00047984"/>
    </source>
</evidence>
<organism evidence="10 11">
    <name type="scientific">Trichomalopsis sarcophagae</name>
    <dbReference type="NCBI Taxonomy" id="543379"/>
    <lineage>
        <taxon>Eukaryota</taxon>
        <taxon>Metazoa</taxon>
        <taxon>Ecdysozoa</taxon>
        <taxon>Arthropoda</taxon>
        <taxon>Hexapoda</taxon>
        <taxon>Insecta</taxon>
        <taxon>Pterygota</taxon>
        <taxon>Neoptera</taxon>
        <taxon>Endopterygota</taxon>
        <taxon>Hymenoptera</taxon>
        <taxon>Apocrita</taxon>
        <taxon>Proctotrupomorpha</taxon>
        <taxon>Chalcidoidea</taxon>
        <taxon>Pteromalidae</taxon>
        <taxon>Pteromalinae</taxon>
        <taxon>Trichomalopsis</taxon>
    </lineage>
</organism>
<evidence type="ECO:0000256" key="7">
    <source>
        <dbReference type="ARBA" id="ARBA00023158"/>
    </source>
</evidence>
<sequence>MDRGMTDEESKKKIPNYPIPYYLKKLLSNDSKPWPNMPEESRSYFERLKELKNNDKLKLKNKNYVDDFRLLLHDEAFKNELEMEEFNIYGQQITRINESNLFEIYVEGLEEERPTVTINDSVAVTDNETNQRYFELRVKKVLKLHIIAESNREFCEEFSEDTLYDIKFIFNTFPYRCCHFALDLYTYRKLKPYVFPEKSEKLHNPSNIKLTWFNKAIENNARQKQAVINMVDKSNFFPAPYILYGPPGTGKTATLVEAICQASKQNASDRILVCTPSNTSADVITKRLIKYIPKYKLHRMYSLSKDPLLLLRFPPRDFPYIFIDEAGQATEPETLIPFSLSYARNEQRKIILAGDPQQLGPGVLDGQEEKSILSPSSYNEQEMDAVFYFARLLIGYKFGNTVIKEEDIGVISPFTAQKIRIKELFEEYNLPGVEVGTIQLFQGKEKEIIILSTVRSKILRHDGRDHIGFLGDPKRFNVALTRAKSLFIAIGHPVTLQVDYNWWSLLDYCCKNKALYGAAIHTMVPEFWIPEDLKAILLKDGEPYADMTEKSERFLGVLKKLRNVDRLELSQSHYLQFLKLGLYLEEFQQNLDLRKFNLYGKKIERVAPDSKEFRIRIKNLDKDHPLHKSCNLIEIFNSKDVTRKKFVLRAKEVKNDQVIAVAYSEFCDGHNPKNSYNIRFRTNNYSFRCSHYALSLINSHKMTSYLFPIRKESYVFVDPEADGQRWCNKAISKNPEQKQAVFNILRKSAFPAPYILYGPPGTGKTATLVEAICQIWHNTGDTILICAPSNAAADVIAKRLLKYIPAASVDRIYSRSRDSSLIDADLRTCSNCSNGRIVKVNNRVVSSKRIVVSTLCTCTRLLFLDLSHSYSYVFIDEAGQSTEPESLIAVNVISRHGDSECQIVISGDPKQLGPSVRSKYAAPILGQSLLERLMKLEPYVKHNNNDYDSRYITKLLRNYRSHPAIIRVSNELYYENELVACSDRRPFVGQDFDTEFPVIFHGVHGFEQKENNSTSSYNIAEAKQVMIYVNQLIGEKIGEKTIGSEDIGIVTPFALQSKHLQKTLKNENLEDVSVGTVEVFQGQEKEVIIMSAVRTKIFTHDDREHIGFLSNPRRFNVALTRARAALVVVGNPTALQTDDNWRYFLKFCRDNGACRGEQFELREKVEEKRIFQDDEGLQERSEQSSDLFEETFDILKIDDGIIRRKKNKYLLNGMYYAERECSIL</sequence>
<dbReference type="InterPro" id="IPR027417">
    <property type="entry name" value="P-loop_NTPase"/>
</dbReference>
<comment type="catalytic activity">
    <reaction evidence="8">
        <text>ATP + H2O = ADP + phosphate + H(+)</text>
        <dbReference type="Rhea" id="RHEA:13065"/>
        <dbReference type="ChEBI" id="CHEBI:15377"/>
        <dbReference type="ChEBI" id="CHEBI:15378"/>
        <dbReference type="ChEBI" id="CHEBI:30616"/>
        <dbReference type="ChEBI" id="CHEBI:43474"/>
        <dbReference type="ChEBI" id="CHEBI:456216"/>
        <dbReference type="EC" id="3.6.4.13"/>
    </reaction>
</comment>
<comment type="caution">
    <text evidence="10">The sequence shown here is derived from an EMBL/GenBank/DDBJ whole genome shotgun (WGS) entry which is preliminary data.</text>
</comment>
<dbReference type="Pfam" id="PF21634">
    <property type="entry name" value="MOV-10_beta-barrel"/>
    <property type="match status" value="1"/>
</dbReference>
<dbReference type="CDD" id="cd18038">
    <property type="entry name" value="DEXXQc_Helz-like"/>
    <property type="match status" value="1"/>
</dbReference>
<keyword evidence="7" id="KW-0943">RNA-mediated gene silencing</keyword>
<dbReference type="InterPro" id="IPR026122">
    <property type="entry name" value="MOV-10/SDE3_DEXXQ/H-box"/>
</dbReference>
<dbReference type="InterPro" id="IPR045055">
    <property type="entry name" value="DNA2/NAM7-like"/>
</dbReference>
<dbReference type="GO" id="GO:0005829">
    <property type="term" value="C:cytosol"/>
    <property type="evidence" value="ECO:0007669"/>
    <property type="project" value="TreeGrafter"/>
</dbReference>
<dbReference type="EMBL" id="NNAY01001634">
    <property type="protein sequence ID" value="OXU23364.1"/>
    <property type="molecule type" value="Genomic_DNA"/>
</dbReference>